<accession>A0ABV7A8U9</accession>
<evidence type="ECO:0000313" key="3">
    <source>
        <dbReference type="Proteomes" id="UP001595387"/>
    </source>
</evidence>
<feature type="compositionally biased region" description="Basic and acidic residues" evidence="1">
    <location>
        <begin position="120"/>
        <end position="144"/>
    </location>
</feature>
<dbReference type="Pfam" id="PF13730">
    <property type="entry name" value="HTH_36"/>
    <property type="match status" value="1"/>
</dbReference>
<comment type="caution">
    <text evidence="2">The sequence shown here is derived from an EMBL/GenBank/DDBJ whole genome shotgun (WGS) entry which is preliminary data.</text>
</comment>
<protein>
    <submittedName>
        <fullName evidence="2">Helix-turn-helix domain-containing protein</fullName>
    </submittedName>
</protein>
<dbReference type="InterPro" id="IPR036388">
    <property type="entry name" value="WH-like_DNA-bd_sf"/>
</dbReference>
<dbReference type="EMBL" id="JBHRRZ010000032">
    <property type="protein sequence ID" value="MFC2949175.1"/>
    <property type="molecule type" value="Genomic_DNA"/>
</dbReference>
<gene>
    <name evidence="2" type="ORF">ACFODW_12615</name>
</gene>
<keyword evidence="3" id="KW-1185">Reference proteome</keyword>
<dbReference type="Proteomes" id="UP001595387">
    <property type="component" value="Unassembled WGS sequence"/>
</dbReference>
<dbReference type="Gene3D" id="1.10.10.10">
    <property type="entry name" value="Winged helix-like DNA-binding domain superfamily/Winged helix DNA-binding domain"/>
    <property type="match status" value="1"/>
</dbReference>
<evidence type="ECO:0000256" key="1">
    <source>
        <dbReference type="SAM" id="MobiDB-lite"/>
    </source>
</evidence>
<feature type="region of interest" description="Disordered" evidence="1">
    <location>
        <begin position="120"/>
        <end position="147"/>
    </location>
</feature>
<dbReference type="RefSeq" id="WP_390307008.1">
    <property type="nucleotide sequence ID" value="NZ_JBHRRZ010000032.1"/>
</dbReference>
<evidence type="ECO:0000313" key="2">
    <source>
        <dbReference type="EMBL" id="MFC2949175.1"/>
    </source>
</evidence>
<reference evidence="3" key="1">
    <citation type="journal article" date="2019" name="Int. J. Syst. Evol. Microbiol.">
        <title>The Global Catalogue of Microorganisms (GCM) 10K type strain sequencing project: providing services to taxonomists for standard genome sequencing and annotation.</title>
        <authorList>
            <consortium name="The Broad Institute Genomics Platform"/>
            <consortium name="The Broad Institute Genome Sequencing Center for Infectious Disease"/>
            <person name="Wu L."/>
            <person name="Ma J."/>
        </authorList>
    </citation>
    <scope>NUCLEOTIDE SEQUENCE [LARGE SCALE GENOMIC DNA]</scope>
    <source>
        <strain evidence="3">KCTC 13193</strain>
    </source>
</reference>
<sequence>MTKQSSNLTYLSDYATFDNKQELNHHVSQHEKAHADVLNATMRNVLRFIARYSVKYPGASHLKVSTIAEGCGKSERTIGRVLNRLESLDIIRRVGMIRPKSGGKGASIIVIQPFMSERMTDSEVDEKASASKDERTNSEDEPLRKREKHNYVLESAKAVRNNIPAPIYDTLSPFFNAKDLRRLTGIILRSKRKDQRLEAHREPLEGVLLDVIRRFKERSISNLDGYLYQSCKRLFKRLYWEDLHVAVYGA</sequence>
<name>A0ABV7A8U9_9BACI</name>
<organism evidence="2 3">
    <name type="scientific">Virgibacillus sediminis</name>
    <dbReference type="NCBI Taxonomy" id="202260"/>
    <lineage>
        <taxon>Bacteria</taxon>
        <taxon>Bacillati</taxon>
        <taxon>Bacillota</taxon>
        <taxon>Bacilli</taxon>
        <taxon>Bacillales</taxon>
        <taxon>Bacillaceae</taxon>
        <taxon>Virgibacillus</taxon>
    </lineage>
</organism>
<proteinExistence type="predicted"/>